<keyword evidence="2" id="KW-0472">Membrane</keyword>
<evidence type="ECO:0000313" key="3">
    <source>
        <dbReference type="EMBL" id="OGY73582.1"/>
    </source>
</evidence>
<gene>
    <name evidence="3" type="ORF">A3H61_01270</name>
</gene>
<comment type="caution">
    <text evidence="3">The sequence shown here is derived from an EMBL/GenBank/DDBJ whole genome shotgun (WGS) entry which is preliminary data.</text>
</comment>
<accession>A0A1G2A9T9</accession>
<organism evidence="3 4">
    <name type="scientific">Candidatus Jacksonbacteria bacterium RIFCSPLOWO2_02_FULL_44_20</name>
    <dbReference type="NCBI Taxonomy" id="1798460"/>
    <lineage>
        <taxon>Bacteria</taxon>
        <taxon>Candidatus Jacksoniibacteriota</taxon>
    </lineage>
</organism>
<feature type="transmembrane region" description="Helical" evidence="2">
    <location>
        <begin position="107"/>
        <end position="128"/>
    </location>
</feature>
<name>A0A1G2A9T9_9BACT</name>
<keyword evidence="2" id="KW-0812">Transmembrane</keyword>
<dbReference type="EMBL" id="MHJU01000010">
    <property type="protein sequence ID" value="OGY73582.1"/>
    <property type="molecule type" value="Genomic_DNA"/>
</dbReference>
<reference evidence="3 4" key="1">
    <citation type="journal article" date="2016" name="Nat. Commun.">
        <title>Thousands of microbial genomes shed light on interconnected biogeochemical processes in an aquifer system.</title>
        <authorList>
            <person name="Anantharaman K."/>
            <person name="Brown C.T."/>
            <person name="Hug L.A."/>
            <person name="Sharon I."/>
            <person name="Castelle C.J."/>
            <person name="Probst A.J."/>
            <person name="Thomas B.C."/>
            <person name="Singh A."/>
            <person name="Wilkins M.J."/>
            <person name="Karaoz U."/>
            <person name="Brodie E.L."/>
            <person name="Williams K.H."/>
            <person name="Hubbard S.S."/>
            <person name="Banfield J.F."/>
        </authorList>
    </citation>
    <scope>NUCLEOTIDE SEQUENCE [LARGE SCALE GENOMIC DNA]</scope>
</reference>
<feature type="region of interest" description="Disordered" evidence="1">
    <location>
        <begin position="26"/>
        <end position="59"/>
    </location>
</feature>
<dbReference type="Proteomes" id="UP000178315">
    <property type="component" value="Unassembled WGS sequence"/>
</dbReference>
<evidence type="ECO:0000256" key="2">
    <source>
        <dbReference type="SAM" id="Phobius"/>
    </source>
</evidence>
<keyword evidence="2" id="KW-1133">Transmembrane helix</keyword>
<protein>
    <submittedName>
        <fullName evidence="3">Uncharacterized protein</fullName>
    </submittedName>
</protein>
<sequence length="135" mass="14996">MSDTLFTKEDQQAMRETALAAIGEIKRPQSRSRGVASQARKSIPLFPDPGTKVDSIRPASTGMKWTAPSLVVLRKRTGKSGFLRKQIFATENVARDGKLLSVFVSKILCVIIMVIGIILVAFVLSLRFDLFNWSR</sequence>
<dbReference type="AlphaFoldDB" id="A0A1G2A9T9"/>
<proteinExistence type="predicted"/>
<evidence type="ECO:0000313" key="4">
    <source>
        <dbReference type="Proteomes" id="UP000178315"/>
    </source>
</evidence>
<evidence type="ECO:0000256" key="1">
    <source>
        <dbReference type="SAM" id="MobiDB-lite"/>
    </source>
</evidence>